<evidence type="ECO:0000256" key="1">
    <source>
        <dbReference type="ARBA" id="ARBA00012856"/>
    </source>
</evidence>
<evidence type="ECO:0000313" key="7">
    <source>
        <dbReference type="EMBL" id="KAJ5084115.1"/>
    </source>
</evidence>
<dbReference type="GO" id="GO:0046654">
    <property type="term" value="P:tetrahydrofolate biosynthetic process"/>
    <property type="evidence" value="ECO:0007669"/>
    <property type="project" value="InterPro"/>
</dbReference>
<proteinExistence type="predicted"/>
<dbReference type="InterPro" id="IPR017925">
    <property type="entry name" value="DHFR_CS"/>
</dbReference>
<dbReference type="GO" id="GO:0046655">
    <property type="term" value="P:folic acid metabolic process"/>
    <property type="evidence" value="ECO:0007669"/>
    <property type="project" value="TreeGrafter"/>
</dbReference>
<dbReference type="PANTHER" id="PTHR48069">
    <property type="entry name" value="DIHYDROFOLATE REDUCTASE"/>
    <property type="match status" value="1"/>
</dbReference>
<dbReference type="InterPro" id="IPR024072">
    <property type="entry name" value="DHFR-like_dom_sf"/>
</dbReference>
<comment type="caution">
    <text evidence="7">The sequence shown here is derived from an EMBL/GenBank/DDBJ whole genome shotgun (WGS) entry which is preliminary data.</text>
</comment>
<evidence type="ECO:0000313" key="8">
    <source>
        <dbReference type="Proteomes" id="UP001141434"/>
    </source>
</evidence>
<keyword evidence="5" id="KW-0560">Oxidoreductase</keyword>
<evidence type="ECO:0000256" key="5">
    <source>
        <dbReference type="ARBA" id="ARBA00023002"/>
    </source>
</evidence>
<dbReference type="PRINTS" id="PR00070">
    <property type="entry name" value="DHFR"/>
</dbReference>
<evidence type="ECO:0000256" key="3">
    <source>
        <dbReference type="ARBA" id="ARBA00022563"/>
    </source>
</evidence>
<reference evidence="7" key="1">
    <citation type="submission" date="2022-11" db="EMBL/GenBank/DDBJ databases">
        <authorList>
            <person name="Petersen C."/>
        </authorList>
    </citation>
    <scope>NUCLEOTIDE SEQUENCE</scope>
    <source>
        <strain evidence="7">IBT 34128</strain>
    </source>
</reference>
<feature type="region of interest" description="Disordered" evidence="6">
    <location>
        <begin position="251"/>
        <end position="270"/>
    </location>
</feature>
<feature type="region of interest" description="Disordered" evidence="6">
    <location>
        <begin position="119"/>
        <end position="181"/>
    </location>
</feature>
<dbReference type="GO" id="GO:0004146">
    <property type="term" value="F:dihydrofolate reductase activity"/>
    <property type="evidence" value="ECO:0007669"/>
    <property type="project" value="UniProtKB-EC"/>
</dbReference>
<dbReference type="PANTHER" id="PTHR48069:SF3">
    <property type="entry name" value="DIHYDROFOLATE REDUCTASE"/>
    <property type="match status" value="1"/>
</dbReference>
<name>A0A9W9ELV8_9EURO</name>
<dbReference type="GO" id="GO:0050661">
    <property type="term" value="F:NADP binding"/>
    <property type="evidence" value="ECO:0007669"/>
    <property type="project" value="InterPro"/>
</dbReference>
<reference evidence="7" key="2">
    <citation type="journal article" date="2023" name="IMA Fungus">
        <title>Comparative genomic study of the Penicillium genus elucidates a diverse pangenome and 15 lateral gene transfer events.</title>
        <authorList>
            <person name="Petersen C."/>
            <person name="Sorensen T."/>
            <person name="Nielsen M.R."/>
            <person name="Sondergaard T.E."/>
            <person name="Sorensen J.L."/>
            <person name="Fitzpatrick D.A."/>
            <person name="Frisvad J.C."/>
            <person name="Nielsen K.L."/>
        </authorList>
    </citation>
    <scope>NUCLEOTIDE SEQUENCE</scope>
    <source>
        <strain evidence="7">IBT 34128</strain>
    </source>
</reference>
<dbReference type="PROSITE" id="PS00075">
    <property type="entry name" value="DHFR_1"/>
    <property type="match status" value="1"/>
</dbReference>
<protein>
    <recommendedName>
        <fullName evidence="2">Dihydrofolate reductase</fullName>
        <ecNumber evidence="1">1.5.1.3</ecNumber>
    </recommendedName>
</protein>
<dbReference type="Proteomes" id="UP001141434">
    <property type="component" value="Unassembled WGS sequence"/>
</dbReference>
<organism evidence="7 8">
    <name type="scientific">Penicillium alfredii</name>
    <dbReference type="NCBI Taxonomy" id="1506179"/>
    <lineage>
        <taxon>Eukaryota</taxon>
        <taxon>Fungi</taxon>
        <taxon>Dikarya</taxon>
        <taxon>Ascomycota</taxon>
        <taxon>Pezizomycotina</taxon>
        <taxon>Eurotiomycetes</taxon>
        <taxon>Eurotiomycetidae</taxon>
        <taxon>Eurotiales</taxon>
        <taxon>Aspergillaceae</taxon>
        <taxon>Penicillium</taxon>
    </lineage>
</organism>
<dbReference type="OrthoDB" id="414698at2759"/>
<keyword evidence="4" id="KW-0521">NADP</keyword>
<dbReference type="EMBL" id="JAPMSZ010000011">
    <property type="protein sequence ID" value="KAJ5084115.1"/>
    <property type="molecule type" value="Genomic_DNA"/>
</dbReference>
<dbReference type="AlphaFoldDB" id="A0A9W9ELV8"/>
<keyword evidence="8" id="KW-1185">Reference proteome</keyword>
<feature type="compositionally biased region" description="Polar residues" evidence="6">
    <location>
        <begin position="171"/>
        <end position="180"/>
    </location>
</feature>
<dbReference type="GeneID" id="81398388"/>
<evidence type="ECO:0000256" key="4">
    <source>
        <dbReference type="ARBA" id="ARBA00022857"/>
    </source>
</evidence>
<dbReference type="RefSeq" id="XP_056507512.1">
    <property type="nucleotide sequence ID" value="XM_056659219.1"/>
</dbReference>
<dbReference type="Gene3D" id="3.40.430.10">
    <property type="entry name" value="Dihydrofolate Reductase, subunit A"/>
    <property type="match status" value="2"/>
</dbReference>
<sequence>MPPPSTHPIPPSLPLTLIVATTPVRVASSTSTTNSTLNTSDTNETTTTTRLGIGLKGTLPWPRIKADMSFFARATSRPPRRRISVVITRDQSGAVRDGVLQELEARRAKLAAAVAAKAATTATTSTSTSTSTSTDQNSNLNSNLNSNVEAEAKVKADPAKTSLDTPAKEPTTPQSATTADPITDAIVTPSLDAALHDLDSIYGAAGRLGKIYVIGGAEIYAAALHMQAVDGSSALRRRPVRVVMTNVVRKPDAETETETETQKKEEGDSQDVAAGAASFECDTFFPLDGLTPQNGWRSASSAEVSEWVGEEVSGGWREEGEVGIQMVGFERVG</sequence>
<dbReference type="GO" id="GO:0005739">
    <property type="term" value="C:mitochondrion"/>
    <property type="evidence" value="ECO:0007669"/>
    <property type="project" value="TreeGrafter"/>
</dbReference>
<dbReference type="GO" id="GO:0006730">
    <property type="term" value="P:one-carbon metabolic process"/>
    <property type="evidence" value="ECO:0007669"/>
    <property type="project" value="UniProtKB-KW"/>
</dbReference>
<dbReference type="GO" id="GO:0046452">
    <property type="term" value="P:dihydrofolate metabolic process"/>
    <property type="evidence" value="ECO:0007669"/>
    <property type="project" value="TreeGrafter"/>
</dbReference>
<dbReference type="SUPFAM" id="SSF53597">
    <property type="entry name" value="Dihydrofolate reductase-like"/>
    <property type="match status" value="1"/>
</dbReference>
<keyword evidence="3" id="KW-0554">One-carbon metabolism</keyword>
<feature type="compositionally biased region" description="Low complexity" evidence="6">
    <location>
        <begin position="119"/>
        <end position="149"/>
    </location>
</feature>
<evidence type="ECO:0000256" key="6">
    <source>
        <dbReference type="SAM" id="MobiDB-lite"/>
    </source>
</evidence>
<dbReference type="EC" id="1.5.1.3" evidence="1"/>
<evidence type="ECO:0000256" key="2">
    <source>
        <dbReference type="ARBA" id="ARBA00018886"/>
    </source>
</evidence>
<gene>
    <name evidence="7" type="ORF">NUU61_008694</name>
</gene>
<accession>A0A9W9ELV8</accession>
<dbReference type="InterPro" id="IPR012259">
    <property type="entry name" value="DHFR"/>
</dbReference>